<sequence length="64" mass="7452">MGLSTTQLQSCGPLRRLFTWKGARIQIRLRYENGKERHSIRYARGTCLAVCYNNTNVEEPDDYT</sequence>
<protein>
    <submittedName>
        <fullName evidence="1">Uncharacterized protein</fullName>
    </submittedName>
</protein>
<dbReference type="AlphaFoldDB" id="A0AAN8WBU6"/>
<comment type="caution">
    <text evidence="1">The sequence shown here is derived from an EMBL/GenBank/DDBJ whole genome shotgun (WGS) entry which is preliminary data.</text>
</comment>
<keyword evidence="2" id="KW-1185">Reference proteome</keyword>
<gene>
    <name evidence="1" type="ORF">SK128_018213</name>
</gene>
<reference evidence="1 2" key="1">
    <citation type="submission" date="2023-11" db="EMBL/GenBank/DDBJ databases">
        <title>Halocaridina rubra genome assembly.</title>
        <authorList>
            <person name="Smith C."/>
        </authorList>
    </citation>
    <scope>NUCLEOTIDE SEQUENCE [LARGE SCALE GENOMIC DNA]</scope>
    <source>
        <strain evidence="1">EP-1</strain>
        <tissue evidence="1">Whole</tissue>
    </source>
</reference>
<evidence type="ECO:0000313" key="1">
    <source>
        <dbReference type="EMBL" id="KAK7028088.1"/>
    </source>
</evidence>
<dbReference type="Proteomes" id="UP001381693">
    <property type="component" value="Unassembled WGS sequence"/>
</dbReference>
<organism evidence="1 2">
    <name type="scientific">Halocaridina rubra</name>
    <name type="common">Hawaiian red shrimp</name>
    <dbReference type="NCBI Taxonomy" id="373956"/>
    <lineage>
        <taxon>Eukaryota</taxon>
        <taxon>Metazoa</taxon>
        <taxon>Ecdysozoa</taxon>
        <taxon>Arthropoda</taxon>
        <taxon>Crustacea</taxon>
        <taxon>Multicrustacea</taxon>
        <taxon>Malacostraca</taxon>
        <taxon>Eumalacostraca</taxon>
        <taxon>Eucarida</taxon>
        <taxon>Decapoda</taxon>
        <taxon>Pleocyemata</taxon>
        <taxon>Caridea</taxon>
        <taxon>Atyoidea</taxon>
        <taxon>Atyidae</taxon>
        <taxon>Halocaridina</taxon>
    </lineage>
</organism>
<accession>A0AAN8WBU6</accession>
<dbReference type="EMBL" id="JAXCGZ010022660">
    <property type="protein sequence ID" value="KAK7028088.1"/>
    <property type="molecule type" value="Genomic_DNA"/>
</dbReference>
<evidence type="ECO:0000313" key="2">
    <source>
        <dbReference type="Proteomes" id="UP001381693"/>
    </source>
</evidence>
<name>A0AAN8WBU6_HALRR</name>
<proteinExistence type="predicted"/>